<accession>A0ABP8WLY6</accession>
<dbReference type="EMBL" id="BAABIC010000009">
    <property type="protein sequence ID" value="GAA4691788.1"/>
    <property type="molecule type" value="Genomic_DNA"/>
</dbReference>
<name>A0ABP8WLY6_9PSEU</name>
<sequence>MPQAAHPIYVWHMDRAARERELWRGIEAVHAVAHFAPEPADDLARLWHAATVLREYRGDGHGPVTPRGREARAVIEHCTDDAAAPVALR</sequence>
<evidence type="ECO:0000313" key="2">
    <source>
        <dbReference type="Proteomes" id="UP001500325"/>
    </source>
</evidence>
<proteinExistence type="predicted"/>
<protein>
    <submittedName>
        <fullName evidence="1">Uncharacterized protein</fullName>
    </submittedName>
</protein>
<dbReference type="InterPro" id="IPR054058">
    <property type="entry name" value="HTH_67"/>
</dbReference>
<gene>
    <name evidence="1" type="ORF">GCM10023215_30970</name>
</gene>
<reference evidence="2" key="1">
    <citation type="journal article" date="2019" name="Int. J. Syst. Evol. Microbiol.">
        <title>The Global Catalogue of Microorganisms (GCM) 10K type strain sequencing project: providing services to taxonomists for standard genome sequencing and annotation.</title>
        <authorList>
            <consortium name="The Broad Institute Genomics Platform"/>
            <consortium name="The Broad Institute Genome Sequencing Center for Infectious Disease"/>
            <person name="Wu L."/>
            <person name="Ma J."/>
        </authorList>
    </citation>
    <scope>NUCLEOTIDE SEQUENCE [LARGE SCALE GENOMIC DNA]</scope>
    <source>
        <strain evidence="2">JCM 18055</strain>
    </source>
</reference>
<dbReference type="Proteomes" id="UP001500325">
    <property type="component" value="Unassembled WGS sequence"/>
</dbReference>
<dbReference type="Pfam" id="PF21863">
    <property type="entry name" value="HTH_67"/>
    <property type="match status" value="1"/>
</dbReference>
<organism evidence="1 2">
    <name type="scientific">Pseudonocardia yuanmonensis</name>
    <dbReference type="NCBI Taxonomy" id="1095914"/>
    <lineage>
        <taxon>Bacteria</taxon>
        <taxon>Bacillati</taxon>
        <taxon>Actinomycetota</taxon>
        <taxon>Actinomycetes</taxon>
        <taxon>Pseudonocardiales</taxon>
        <taxon>Pseudonocardiaceae</taxon>
        <taxon>Pseudonocardia</taxon>
    </lineage>
</organism>
<comment type="caution">
    <text evidence="1">The sequence shown here is derived from an EMBL/GenBank/DDBJ whole genome shotgun (WGS) entry which is preliminary data.</text>
</comment>
<keyword evidence="2" id="KW-1185">Reference proteome</keyword>
<evidence type="ECO:0000313" key="1">
    <source>
        <dbReference type="EMBL" id="GAA4691788.1"/>
    </source>
</evidence>